<dbReference type="Proteomes" id="UP000019146">
    <property type="component" value="Chromosome 1"/>
</dbReference>
<reference evidence="1 2" key="1">
    <citation type="journal article" date="2014" name="Genome Announc.">
        <title>Draft Genome Sequence of the Haloacid-Degrading Burkholderia caribensis Strain MBA4.</title>
        <authorList>
            <person name="Pan Y."/>
            <person name="Kong K.F."/>
            <person name="Tsang J.S."/>
        </authorList>
    </citation>
    <scope>NUCLEOTIDE SEQUENCE [LARGE SCALE GENOMIC DNA]</scope>
    <source>
        <strain evidence="1 2">MBA4</strain>
    </source>
</reference>
<dbReference type="RefSeq" id="WP_035991022.1">
    <property type="nucleotide sequence ID" value="NZ_CP012746.1"/>
</dbReference>
<evidence type="ECO:0000313" key="1">
    <source>
        <dbReference type="EMBL" id="ALL65394.1"/>
    </source>
</evidence>
<protein>
    <submittedName>
        <fullName evidence="1">2-keto-4-pentenoate hydratase</fullName>
    </submittedName>
</protein>
<name>A0A0P0RB40_9BURK</name>
<dbReference type="GO" id="GO:0005737">
    <property type="term" value="C:cytoplasm"/>
    <property type="evidence" value="ECO:0007669"/>
    <property type="project" value="TreeGrafter"/>
</dbReference>
<accession>A0A0P0RB40</accession>
<dbReference type="AlphaFoldDB" id="A0A0P0RB40"/>
<dbReference type="PANTHER" id="PTHR30143">
    <property type="entry name" value="ACID HYDRATASE"/>
    <property type="match status" value="1"/>
</dbReference>
<gene>
    <name evidence="1" type="ORF">K788_0003906</name>
</gene>
<dbReference type="KEGG" id="bcai:K788_0003906"/>
<sequence length="253" mass="26821">MTDHDLAQRIVHARRQHRAIGTLPLDTLPPDAATAYAIQQAVIAGLGGETGAWKIGAKAPGGPTSGAPIPAALTVASPARLEHGAFFRVLLELEVAFRFAEPIEPQGQAYARDEVLARVGSVLPTIEIVDSRFAEWPNIAPLAQLADAQNNGALVTGHPVSYASIARSFDFVSPELELTFDGKSLVPESPGNPAGDPRELLVWFVNHCAAMGITIEPDWTITTGSYVGAHRVDGPGRVYGHIDGLGEVEVELT</sequence>
<dbReference type="InterPro" id="IPR036663">
    <property type="entry name" value="Fumarylacetoacetase_C_sf"/>
</dbReference>
<dbReference type="GeneID" id="69969457"/>
<proteinExistence type="predicted"/>
<dbReference type="GO" id="GO:0008684">
    <property type="term" value="F:2-oxopent-4-enoate hydratase activity"/>
    <property type="evidence" value="ECO:0007669"/>
    <property type="project" value="TreeGrafter"/>
</dbReference>
<dbReference type="PANTHER" id="PTHR30143:SF0">
    <property type="entry name" value="2-KETO-4-PENTENOATE HYDRATASE"/>
    <property type="match status" value="1"/>
</dbReference>
<evidence type="ECO:0000313" key="2">
    <source>
        <dbReference type="Proteomes" id="UP000019146"/>
    </source>
</evidence>
<dbReference type="EMBL" id="CP012746">
    <property type="protein sequence ID" value="ALL65394.1"/>
    <property type="molecule type" value="Genomic_DNA"/>
</dbReference>
<dbReference type="Gene3D" id="3.90.850.10">
    <property type="entry name" value="Fumarylacetoacetase-like, C-terminal domain"/>
    <property type="match status" value="1"/>
</dbReference>
<organism evidence="1 2">
    <name type="scientific">Paraburkholderia caribensis MBA4</name>
    <dbReference type="NCBI Taxonomy" id="1323664"/>
    <lineage>
        <taxon>Bacteria</taxon>
        <taxon>Pseudomonadati</taxon>
        <taxon>Pseudomonadota</taxon>
        <taxon>Betaproteobacteria</taxon>
        <taxon>Burkholderiales</taxon>
        <taxon>Burkholderiaceae</taxon>
        <taxon>Paraburkholderia</taxon>
    </lineage>
</organism>
<dbReference type="InterPro" id="IPR050772">
    <property type="entry name" value="Hydratase-Decarb/MhpD_sf"/>
</dbReference>
<dbReference type="SUPFAM" id="SSF56529">
    <property type="entry name" value="FAH"/>
    <property type="match status" value="1"/>
</dbReference>